<reference evidence="1 2" key="1">
    <citation type="submission" date="2020-01" db="EMBL/GenBank/DDBJ databases">
        <title>Insect and environment-associated Actinomycetes.</title>
        <authorList>
            <person name="Currrie C."/>
            <person name="Chevrette M."/>
            <person name="Carlson C."/>
            <person name="Stubbendieck R."/>
            <person name="Wendt-Pienkowski E."/>
        </authorList>
    </citation>
    <scope>NUCLEOTIDE SEQUENCE [LARGE SCALE GENOMIC DNA]</scope>
    <source>
        <strain evidence="1 2">SID7739</strain>
    </source>
</reference>
<evidence type="ECO:0000313" key="2">
    <source>
        <dbReference type="Proteomes" id="UP000475666"/>
    </source>
</evidence>
<comment type="caution">
    <text evidence="1">The sequence shown here is derived from an EMBL/GenBank/DDBJ whole genome shotgun (WGS) entry which is preliminary data.</text>
</comment>
<name>A0A6G3TT41_9ACTN</name>
<accession>A0A6G3TT41</accession>
<dbReference type="InterPro" id="IPR014985">
    <property type="entry name" value="WbqC"/>
</dbReference>
<organism evidence="1 2">
    <name type="scientific">Streptomyces rubrogriseus</name>
    <dbReference type="NCBI Taxonomy" id="194673"/>
    <lineage>
        <taxon>Bacteria</taxon>
        <taxon>Bacillati</taxon>
        <taxon>Actinomycetota</taxon>
        <taxon>Actinomycetes</taxon>
        <taxon>Kitasatosporales</taxon>
        <taxon>Streptomycetaceae</taxon>
        <taxon>Streptomyces</taxon>
        <taxon>Streptomyces violaceoruber group</taxon>
    </lineage>
</organism>
<dbReference type="EMBL" id="JAAGMQ010001229">
    <property type="protein sequence ID" value="NEC39635.1"/>
    <property type="molecule type" value="Genomic_DNA"/>
</dbReference>
<dbReference type="Proteomes" id="UP000475666">
    <property type="component" value="Unassembled WGS sequence"/>
</dbReference>
<sequence>MQFARRDYQHRARLGALDEPSRRQWLTVPTRLPQGRQTLIRDALIVDPGMARRKTMGMLRQHYGAGPHWPALAELLDRVLDAFDTGRVAAVATVSPRLLLDLLGWQGQGLIGSNLPSRPGRCGDLSRTKAFCCPLLDCCLLARLVRRLEAGAGFEPA</sequence>
<gene>
    <name evidence="1" type="ORF">G3I66_41880</name>
</gene>
<proteinExistence type="predicted"/>
<dbReference type="AlphaFoldDB" id="A0A6G3TT41"/>
<dbReference type="GeneID" id="96650204"/>
<dbReference type="Pfam" id="PF08889">
    <property type="entry name" value="WbqC"/>
    <property type="match status" value="1"/>
</dbReference>
<dbReference type="RefSeq" id="WP_109032664.1">
    <property type="nucleotide sequence ID" value="NZ_BEWD01000007.1"/>
</dbReference>
<evidence type="ECO:0000313" key="1">
    <source>
        <dbReference type="EMBL" id="NEC39635.1"/>
    </source>
</evidence>
<protein>
    <submittedName>
        <fullName evidence="1">WbqC family protein</fullName>
    </submittedName>
</protein>